<evidence type="ECO:0000256" key="4">
    <source>
        <dbReference type="SAM" id="SignalP"/>
    </source>
</evidence>
<dbReference type="EnsemblMetazoa" id="G7292.1">
    <property type="protein sequence ID" value="G7292.1:cds"/>
    <property type="gene ID" value="G7292"/>
</dbReference>
<feature type="domain" description="Antistasin-like" evidence="5">
    <location>
        <begin position="328"/>
        <end position="353"/>
    </location>
</feature>
<organism evidence="6 7">
    <name type="scientific">Magallana gigas</name>
    <name type="common">Pacific oyster</name>
    <name type="synonym">Crassostrea gigas</name>
    <dbReference type="NCBI Taxonomy" id="29159"/>
    <lineage>
        <taxon>Eukaryota</taxon>
        <taxon>Metazoa</taxon>
        <taxon>Spiralia</taxon>
        <taxon>Lophotrochozoa</taxon>
        <taxon>Mollusca</taxon>
        <taxon>Bivalvia</taxon>
        <taxon>Autobranchia</taxon>
        <taxon>Pteriomorphia</taxon>
        <taxon>Ostreida</taxon>
        <taxon>Ostreoidea</taxon>
        <taxon>Ostreidae</taxon>
        <taxon>Magallana</taxon>
    </lineage>
</organism>
<dbReference type="GO" id="GO:0004867">
    <property type="term" value="F:serine-type endopeptidase inhibitor activity"/>
    <property type="evidence" value="ECO:0007669"/>
    <property type="project" value="UniProtKB-KW"/>
</dbReference>
<feature type="compositionally biased region" description="Polar residues" evidence="3">
    <location>
        <begin position="264"/>
        <end position="273"/>
    </location>
</feature>
<evidence type="ECO:0000256" key="1">
    <source>
        <dbReference type="ARBA" id="ARBA00022690"/>
    </source>
</evidence>
<evidence type="ECO:0000259" key="5">
    <source>
        <dbReference type="PROSITE" id="PS51252"/>
    </source>
</evidence>
<dbReference type="Gene3D" id="2.10.22.10">
    <property type="entry name" value="Antistasin, domain 1"/>
    <property type="match status" value="2"/>
</dbReference>
<keyword evidence="2" id="KW-0722">Serine protease inhibitor</keyword>
<dbReference type="AlphaFoldDB" id="A0A8W8NJA7"/>
<evidence type="ECO:0000313" key="7">
    <source>
        <dbReference type="Proteomes" id="UP000005408"/>
    </source>
</evidence>
<evidence type="ECO:0000256" key="3">
    <source>
        <dbReference type="SAM" id="MobiDB-lite"/>
    </source>
</evidence>
<proteinExistence type="predicted"/>
<sequence>MTGIIAYIFFTTVLHSTLSEPDKELIRSRHHNNKHKRFNLPRGSPSMMGGGGPFHGVGPNSSPMGGVLSHGPMSAPSMGPGGGMRGPRPGGGAMGGHVPSSVFNPSRCLGRVRCPQWCLMVDEFGCQSCPCGPGGGMMAMSGGSFMSGMPSMGGAAFSHVNQGPGTKTDCLGVELCKSTCEGRYRIGPLGSDGCPSCDCSPVSVGGSSIGGGGGGYMGGSNSVNGGFTPFTTSGGGSNIPGGGVGGGTMPGGGGTVSGGRPSTQVTTATSSHNTYLVSPPKECRVEQTCRETCGTHYQIGEAGRDGCGTCICVKPAVTYIQQIVTLTCPSLVCSNGCSVGYKCGTDGCPTCDCAIPSGYSTHEVLIQHKVDCVTSFSCPTSCEVGYKCGVDGCPTCECLVGYVQPQTTSECIDCEYIDFLTPTPEPVTYVQTAPKQTETVYVTGGSKCHDCDVTPQMVSYVKPRPQTQTVYVKNPNECYNCEPPVEPQLVSYVRPRPQTEAVYVTGSTDCNGCEKPHTYYVQKPPTQTVYVQKPETEHTGIPVYIDRPRPQTVLVTQTSGCHNSNTCGSKVPDTEHTGIPIYVDRPPPQKQTVPVVTQTQTNTKCHNSNTCGSSQYVTGSGGVILGVLTGGSSYSIGSTGGSGSYYNIGSTVGSGSGTYLTHRGGGTPYGISGGSAVYSNGRVLTDTGSAYCPPMRHDCHPSCIKYDDPHCRRCLC</sequence>
<feature type="region of interest" description="Disordered" evidence="3">
    <location>
        <begin position="228"/>
        <end position="273"/>
    </location>
</feature>
<name>A0A8W8NJA7_MAGGI</name>
<keyword evidence="4" id="KW-0732">Signal</keyword>
<evidence type="ECO:0000313" key="6">
    <source>
        <dbReference type="EnsemblMetazoa" id="G7292.1:cds"/>
    </source>
</evidence>
<protein>
    <recommendedName>
        <fullName evidence="5">Antistasin-like domain-containing protein</fullName>
    </recommendedName>
</protein>
<accession>A0A8W8NJA7</accession>
<feature type="compositionally biased region" description="Gly residues" evidence="3">
    <location>
        <begin position="233"/>
        <end position="257"/>
    </location>
</feature>
<feature type="compositionally biased region" description="Gly residues" evidence="3">
    <location>
        <begin position="79"/>
        <end position="95"/>
    </location>
</feature>
<keyword evidence="1" id="KW-0646">Protease inhibitor</keyword>
<keyword evidence="7" id="KW-1185">Reference proteome</keyword>
<feature type="region of interest" description="Disordered" evidence="3">
    <location>
        <begin position="73"/>
        <end position="96"/>
    </location>
</feature>
<dbReference type="PROSITE" id="PS51252">
    <property type="entry name" value="ANTISTASIN"/>
    <property type="match status" value="1"/>
</dbReference>
<feature type="signal peptide" evidence="4">
    <location>
        <begin position="1"/>
        <end position="19"/>
    </location>
</feature>
<feature type="compositionally biased region" description="Basic residues" evidence="3">
    <location>
        <begin position="28"/>
        <end position="39"/>
    </location>
</feature>
<feature type="region of interest" description="Disordered" evidence="3">
    <location>
        <begin position="27"/>
        <end position="50"/>
    </location>
</feature>
<dbReference type="InterPro" id="IPR004094">
    <property type="entry name" value="Antistasin-like"/>
</dbReference>
<evidence type="ECO:0000256" key="2">
    <source>
        <dbReference type="ARBA" id="ARBA00022900"/>
    </source>
</evidence>
<dbReference type="Proteomes" id="UP000005408">
    <property type="component" value="Unassembled WGS sequence"/>
</dbReference>
<reference evidence="6" key="1">
    <citation type="submission" date="2022-08" db="UniProtKB">
        <authorList>
            <consortium name="EnsemblMetazoa"/>
        </authorList>
    </citation>
    <scope>IDENTIFICATION</scope>
    <source>
        <strain evidence="6">05x7-T-G4-1.051#20</strain>
    </source>
</reference>
<feature type="chain" id="PRO_5036504796" description="Antistasin-like domain-containing protein" evidence="4">
    <location>
        <begin position="20"/>
        <end position="716"/>
    </location>
</feature>